<accession>A0ABT4CQ54</accession>
<reference evidence="3" key="1">
    <citation type="submission" date="2022-12" db="EMBL/GenBank/DDBJ databases">
        <authorList>
            <person name="Wang J."/>
        </authorList>
    </citation>
    <scope>NUCLEOTIDE SEQUENCE</scope>
    <source>
        <strain evidence="3">HY-42-06</strain>
    </source>
</reference>
<dbReference type="InterPro" id="IPR028087">
    <property type="entry name" value="Tad_N"/>
</dbReference>
<keyword evidence="4" id="KW-1185">Reference proteome</keyword>
<organism evidence="3 4">
    <name type="scientific">Clostridium ganghwense</name>
    <dbReference type="NCBI Taxonomy" id="312089"/>
    <lineage>
        <taxon>Bacteria</taxon>
        <taxon>Bacillati</taxon>
        <taxon>Bacillota</taxon>
        <taxon>Clostridia</taxon>
        <taxon>Eubacteriales</taxon>
        <taxon>Clostridiaceae</taxon>
        <taxon>Clostridium</taxon>
    </lineage>
</organism>
<gene>
    <name evidence="3" type="ORF">OXH55_11085</name>
</gene>
<comment type="caution">
    <text evidence="3">The sequence shown here is derived from an EMBL/GenBank/DDBJ whole genome shotgun (WGS) entry which is preliminary data.</text>
</comment>
<feature type="transmembrane region" description="Helical" evidence="1">
    <location>
        <begin position="16"/>
        <end position="41"/>
    </location>
</feature>
<evidence type="ECO:0000259" key="2">
    <source>
        <dbReference type="Pfam" id="PF13400"/>
    </source>
</evidence>
<dbReference type="RefSeq" id="WP_268050039.1">
    <property type="nucleotide sequence ID" value="NZ_JAPQES010000003.1"/>
</dbReference>
<proteinExistence type="predicted"/>
<keyword evidence="1" id="KW-0812">Transmembrane</keyword>
<evidence type="ECO:0000313" key="4">
    <source>
        <dbReference type="Proteomes" id="UP001079657"/>
    </source>
</evidence>
<dbReference type="Proteomes" id="UP001079657">
    <property type="component" value="Unassembled WGS sequence"/>
</dbReference>
<keyword evidence="1" id="KW-0472">Membrane</keyword>
<name>A0ABT4CQ54_9CLOT</name>
<feature type="domain" description="Putative Flp pilus-assembly TadG-like N-terminal" evidence="2">
    <location>
        <begin position="14"/>
        <end position="60"/>
    </location>
</feature>
<dbReference type="EMBL" id="JAPQES010000003">
    <property type="protein sequence ID" value="MCY6371179.1"/>
    <property type="molecule type" value="Genomic_DNA"/>
</dbReference>
<dbReference type="Pfam" id="PF13400">
    <property type="entry name" value="Tad"/>
    <property type="match status" value="1"/>
</dbReference>
<evidence type="ECO:0000256" key="1">
    <source>
        <dbReference type="SAM" id="Phobius"/>
    </source>
</evidence>
<protein>
    <submittedName>
        <fullName evidence="3">Tad domain-containing protein</fullName>
    </submittedName>
</protein>
<sequence>MLLKKLNLFKEEDGSALVLFTLFFVIIIGIAGLVIDGGLLFTTKSHLKKTANAAVLSGAQELTNSDNSVNEVVLEILKAHEEENNLKEIYIETNNEYKVRVVLEKEVPLKFLTLFKINSMTITVSSSAELVPMSRGQGAVPLGIDKNIPLEYLKEYKLKVDSGDSEYGNFGILALSGVGANLYEQDLTYGYEGEIEVGDIINTQTGNISGKTRDAVNFRINSCPHPIDDINHRDCSRVILILVYEPYMVQSNQLKEVKITGFAYFYIKSPMDHNDSSITGYFIRRAGSGFGDKNIADNGAYTIRLIE</sequence>
<evidence type="ECO:0000313" key="3">
    <source>
        <dbReference type="EMBL" id="MCY6371179.1"/>
    </source>
</evidence>
<keyword evidence="1" id="KW-1133">Transmembrane helix</keyword>